<evidence type="ECO:0000256" key="1">
    <source>
        <dbReference type="ARBA" id="ARBA00010272"/>
    </source>
</evidence>
<dbReference type="PANTHER" id="PTHR33777:SF1">
    <property type="entry name" value="UPF0045 PROTEIN ECM15"/>
    <property type="match status" value="1"/>
</dbReference>
<protein>
    <submittedName>
        <fullName evidence="4">MTH1187 family thiamine-binding protein</fullName>
    </submittedName>
</protein>
<name>A0AAP4BQ76_9CORY</name>
<evidence type="ECO:0000313" key="4">
    <source>
        <dbReference type="EMBL" id="MDK4306218.1"/>
    </source>
</evidence>
<sequence length="108" mass="11491">MIVAFSVAPTTTNETGEMSEAVAEAVRVVRESGLPNETNSMFTLLEGEWDEVFAVIKKATSAVEAVSPRVSLVIKADIRQGVTNGLTAKVDAVNRHLAETSENASRGD</sequence>
<gene>
    <name evidence="3" type="ORF">QPX23_01200</name>
    <name evidence="4" type="ORF">QPX42_01415</name>
</gene>
<dbReference type="EMBL" id="JASNVH010000002">
    <property type="protein sequence ID" value="MDK4306218.1"/>
    <property type="molecule type" value="Genomic_DNA"/>
</dbReference>
<dbReference type="EMBL" id="JASNUQ010000001">
    <property type="protein sequence ID" value="MDK4289359.1"/>
    <property type="molecule type" value="Genomic_DNA"/>
</dbReference>
<organism evidence="4 5">
    <name type="scientific">Corynebacterium pseudodiphtheriticum</name>
    <dbReference type="NCBI Taxonomy" id="37637"/>
    <lineage>
        <taxon>Bacteria</taxon>
        <taxon>Bacillati</taxon>
        <taxon>Actinomycetota</taxon>
        <taxon>Actinomycetes</taxon>
        <taxon>Mycobacteriales</taxon>
        <taxon>Corynebacteriaceae</taxon>
        <taxon>Corynebacterium</taxon>
    </lineage>
</organism>
<dbReference type="Gene3D" id="3.30.70.930">
    <property type="match status" value="1"/>
</dbReference>
<feature type="domain" description="Thiamine-binding protein" evidence="2">
    <location>
        <begin position="3"/>
        <end position="93"/>
    </location>
</feature>
<dbReference type="GO" id="GO:0005829">
    <property type="term" value="C:cytosol"/>
    <property type="evidence" value="ECO:0007669"/>
    <property type="project" value="TreeGrafter"/>
</dbReference>
<accession>A0AAP4BQ76</accession>
<dbReference type="InterPro" id="IPR002767">
    <property type="entry name" value="Thiamine_BP"/>
</dbReference>
<dbReference type="SUPFAM" id="SSF89957">
    <property type="entry name" value="MTH1187/YkoF-like"/>
    <property type="match status" value="1"/>
</dbReference>
<comment type="similarity">
    <text evidence="1">Belongs to the UPF0045 family.</text>
</comment>
<keyword evidence="6" id="KW-1185">Reference proteome</keyword>
<dbReference type="Pfam" id="PF01910">
    <property type="entry name" value="Thiamine_BP"/>
    <property type="match status" value="1"/>
</dbReference>
<dbReference type="InterPro" id="IPR051614">
    <property type="entry name" value="UPF0045_domain"/>
</dbReference>
<dbReference type="AlphaFoldDB" id="A0AAP4BQ76"/>
<dbReference type="InterPro" id="IPR029756">
    <property type="entry name" value="MTH1187/YkoF-like"/>
</dbReference>
<comment type="caution">
    <text evidence="4">The sequence shown here is derived from an EMBL/GenBank/DDBJ whole genome shotgun (WGS) entry which is preliminary data.</text>
</comment>
<evidence type="ECO:0000313" key="5">
    <source>
        <dbReference type="Proteomes" id="UP001224412"/>
    </source>
</evidence>
<evidence type="ECO:0000313" key="3">
    <source>
        <dbReference type="EMBL" id="MDK4289359.1"/>
    </source>
</evidence>
<dbReference type="GeneID" id="42781357"/>
<dbReference type="RefSeq" id="WP_024272796.1">
    <property type="nucleotide sequence ID" value="NZ_CP051667.1"/>
</dbReference>
<evidence type="ECO:0000313" key="6">
    <source>
        <dbReference type="Proteomes" id="UP001239759"/>
    </source>
</evidence>
<dbReference type="Proteomes" id="UP001239759">
    <property type="component" value="Unassembled WGS sequence"/>
</dbReference>
<dbReference type="Proteomes" id="UP001224412">
    <property type="component" value="Unassembled WGS sequence"/>
</dbReference>
<reference evidence="4 6" key="1">
    <citation type="submission" date="2023-05" db="EMBL/GenBank/DDBJ databases">
        <title>Metabolic capabilities are highly conserved among human nasal-associated Corynebacterium species in pangenomic analyses.</title>
        <authorList>
            <person name="Tran T.H."/>
            <person name="Roberts A.Q."/>
            <person name="Escapa I.F."/>
            <person name="Gao W."/>
            <person name="Conlan S."/>
            <person name="Kong H."/>
            <person name="Segre J.A."/>
            <person name="Kelly M.S."/>
            <person name="Lemon K.P."/>
        </authorList>
    </citation>
    <scope>NUCLEOTIDE SEQUENCE</scope>
    <source>
        <strain evidence="4">KPL2773</strain>
        <strain evidence="3 6">KPL3772</strain>
    </source>
</reference>
<proteinExistence type="inferred from homology"/>
<dbReference type="NCBIfam" id="TIGR00106">
    <property type="entry name" value="MTH1187 family thiamine-binding protein"/>
    <property type="match status" value="1"/>
</dbReference>
<dbReference type="PANTHER" id="PTHR33777">
    <property type="entry name" value="UPF0045 PROTEIN ECM15"/>
    <property type="match status" value="1"/>
</dbReference>
<evidence type="ECO:0000259" key="2">
    <source>
        <dbReference type="Pfam" id="PF01910"/>
    </source>
</evidence>